<evidence type="ECO:0008006" key="3">
    <source>
        <dbReference type="Google" id="ProtNLM"/>
    </source>
</evidence>
<dbReference type="Proteomes" id="UP000283077">
    <property type="component" value="Unassembled WGS sequence"/>
</dbReference>
<dbReference type="SUPFAM" id="SSF56059">
    <property type="entry name" value="Glutathione synthetase ATP-binding domain-like"/>
    <property type="match status" value="1"/>
</dbReference>
<dbReference type="Gene3D" id="3.30.470.20">
    <property type="entry name" value="ATP-grasp fold, B domain"/>
    <property type="match status" value="1"/>
</dbReference>
<dbReference type="AlphaFoldDB" id="A0A437QSV3"/>
<dbReference type="EMBL" id="SACS01000008">
    <property type="protein sequence ID" value="RVU37608.1"/>
    <property type="molecule type" value="Genomic_DNA"/>
</dbReference>
<name>A0A437QSV3_9GAMM</name>
<dbReference type="RefSeq" id="WP_127698763.1">
    <property type="nucleotide sequence ID" value="NZ_SACS01000008.1"/>
</dbReference>
<accession>A0A437QSV3</accession>
<proteinExistence type="predicted"/>
<keyword evidence="2" id="KW-1185">Reference proteome</keyword>
<evidence type="ECO:0000313" key="2">
    <source>
        <dbReference type="Proteomes" id="UP000283077"/>
    </source>
</evidence>
<protein>
    <recommendedName>
        <fullName evidence="3">ATP-grasp domain-containing protein</fullName>
    </recommendedName>
</protein>
<comment type="caution">
    <text evidence="1">The sequence shown here is derived from an EMBL/GenBank/DDBJ whole genome shotgun (WGS) entry which is preliminary data.</text>
</comment>
<dbReference type="OrthoDB" id="5372487at2"/>
<reference evidence="1 2" key="1">
    <citation type="submission" date="2019-01" db="EMBL/GenBank/DDBJ databases">
        <authorList>
            <person name="Chen W.-M."/>
        </authorList>
    </citation>
    <scope>NUCLEOTIDE SEQUENCE [LARGE SCALE GENOMIC DNA]</scope>
    <source>
        <strain evidence="1 2">KYPC3</strain>
    </source>
</reference>
<organism evidence="1 2">
    <name type="scientific">Rheinheimera riviphila</name>
    <dbReference type="NCBI Taxonomy" id="1834037"/>
    <lineage>
        <taxon>Bacteria</taxon>
        <taxon>Pseudomonadati</taxon>
        <taxon>Pseudomonadota</taxon>
        <taxon>Gammaproteobacteria</taxon>
        <taxon>Chromatiales</taxon>
        <taxon>Chromatiaceae</taxon>
        <taxon>Rheinheimera</taxon>
    </lineage>
</organism>
<evidence type="ECO:0000313" key="1">
    <source>
        <dbReference type="EMBL" id="RVU37608.1"/>
    </source>
</evidence>
<sequence>MSATAWKQAVLVPQADSMGAIAVVRSLGQHGYQVHAASVKADALGCVSSFATEGHQCPAYDSADYLPWLRGIIRTYQIAAIIPSEGFLLAIKHHFAEFAPLMPIPQDEQLVYGCLSKVYVFDLFMKSADERLKQHISQTAIITDAAELDALDTSNWTAPFFVKGDGFYSKQGDAALVAKARDWDAARQKVVAALADFDKVLLQDCSHGVKATVNLLMQDGHILAESMAVASHENPHTGGLTALRQSWWHQPMYDDAVLRLHALGWNGPAMVEYKWDAATQTFDFIELNSRYWAALNLDILAGLHFPAIHLDYFFNKTKPSQAVRLTRIIRARHALPADFGYMLSKVRDPDVATPAKLKSLLGFFLYFLHPGVYSDLNYPGDRKLAWLNTKAFMMELIRSCVNKLS</sequence>
<gene>
    <name evidence="1" type="ORF">EOE67_08950</name>
</gene>
<dbReference type="Gene3D" id="3.40.50.20">
    <property type="match status" value="1"/>
</dbReference>